<feature type="transmembrane region" description="Helical" evidence="7">
    <location>
        <begin position="321"/>
        <end position="338"/>
    </location>
</feature>
<dbReference type="Proteomes" id="UP001501433">
    <property type="component" value="Unassembled WGS sequence"/>
</dbReference>
<feature type="transmembrane region" description="Helical" evidence="7">
    <location>
        <begin position="38"/>
        <end position="57"/>
    </location>
</feature>
<dbReference type="InterPro" id="IPR001046">
    <property type="entry name" value="NRAMP_fam"/>
</dbReference>
<organism evidence="8 9">
    <name type="scientific">Litoribaculum gwangyangense</name>
    <dbReference type="NCBI Taxonomy" id="1130722"/>
    <lineage>
        <taxon>Bacteria</taxon>
        <taxon>Pseudomonadati</taxon>
        <taxon>Bacteroidota</taxon>
        <taxon>Flavobacteriia</taxon>
        <taxon>Flavobacteriales</taxon>
        <taxon>Flavobacteriaceae</taxon>
        <taxon>Litoribaculum</taxon>
    </lineage>
</organism>
<evidence type="ECO:0000256" key="2">
    <source>
        <dbReference type="ARBA" id="ARBA00022448"/>
    </source>
</evidence>
<feature type="transmembrane region" description="Helical" evidence="7">
    <location>
        <begin position="78"/>
        <end position="99"/>
    </location>
</feature>
<dbReference type="PANTHER" id="PTHR11706:SF33">
    <property type="entry name" value="NATURAL RESISTANCE-ASSOCIATED MACROPHAGE PROTEIN 2"/>
    <property type="match status" value="1"/>
</dbReference>
<keyword evidence="4" id="KW-0769">Symport</keyword>
<feature type="transmembrane region" description="Helical" evidence="7">
    <location>
        <begin position="234"/>
        <end position="256"/>
    </location>
</feature>
<dbReference type="Pfam" id="PF01566">
    <property type="entry name" value="Nramp"/>
    <property type="match status" value="1"/>
</dbReference>
<evidence type="ECO:0000256" key="1">
    <source>
        <dbReference type="ARBA" id="ARBA00004141"/>
    </source>
</evidence>
<proteinExistence type="predicted"/>
<keyword evidence="2" id="KW-0813">Transport</keyword>
<evidence type="ECO:0000256" key="3">
    <source>
        <dbReference type="ARBA" id="ARBA00022692"/>
    </source>
</evidence>
<dbReference type="PRINTS" id="PR00447">
    <property type="entry name" value="NATRESASSCMP"/>
</dbReference>
<keyword evidence="3 7" id="KW-0812">Transmembrane</keyword>
<feature type="transmembrane region" description="Helical" evidence="7">
    <location>
        <begin position="192"/>
        <end position="213"/>
    </location>
</feature>
<evidence type="ECO:0000256" key="4">
    <source>
        <dbReference type="ARBA" id="ARBA00022847"/>
    </source>
</evidence>
<gene>
    <name evidence="8" type="ORF">GCM10023330_18110</name>
</gene>
<feature type="transmembrane region" description="Helical" evidence="7">
    <location>
        <begin position="12"/>
        <end position="32"/>
    </location>
</feature>
<feature type="transmembrane region" description="Helical" evidence="7">
    <location>
        <begin position="386"/>
        <end position="404"/>
    </location>
</feature>
<comment type="subcellular location">
    <subcellularLocation>
        <location evidence="1">Membrane</location>
        <topology evidence="1">Multi-pass membrane protein</topology>
    </subcellularLocation>
</comment>
<protein>
    <submittedName>
        <fullName evidence="8">Nramp family divalent metal transporter</fullName>
    </submittedName>
</protein>
<dbReference type="EMBL" id="BAABJW010000002">
    <property type="protein sequence ID" value="GAA4811251.1"/>
    <property type="molecule type" value="Genomic_DNA"/>
</dbReference>
<evidence type="ECO:0000256" key="7">
    <source>
        <dbReference type="SAM" id="Phobius"/>
    </source>
</evidence>
<evidence type="ECO:0000313" key="8">
    <source>
        <dbReference type="EMBL" id="GAA4811251.1"/>
    </source>
</evidence>
<feature type="transmembrane region" description="Helical" evidence="7">
    <location>
        <begin position="344"/>
        <end position="365"/>
    </location>
</feature>
<reference evidence="9" key="1">
    <citation type="journal article" date="2019" name="Int. J. Syst. Evol. Microbiol.">
        <title>The Global Catalogue of Microorganisms (GCM) 10K type strain sequencing project: providing services to taxonomists for standard genome sequencing and annotation.</title>
        <authorList>
            <consortium name="The Broad Institute Genomics Platform"/>
            <consortium name="The Broad Institute Genome Sequencing Center for Infectious Disease"/>
            <person name="Wu L."/>
            <person name="Ma J."/>
        </authorList>
    </citation>
    <scope>NUCLEOTIDE SEQUENCE [LARGE SCALE GENOMIC DNA]</scope>
    <source>
        <strain evidence="9">JCM 18325</strain>
    </source>
</reference>
<evidence type="ECO:0000313" key="9">
    <source>
        <dbReference type="Proteomes" id="UP001501433"/>
    </source>
</evidence>
<evidence type="ECO:0000256" key="5">
    <source>
        <dbReference type="ARBA" id="ARBA00022989"/>
    </source>
</evidence>
<dbReference type="NCBIfam" id="NF037982">
    <property type="entry name" value="Nramp_1"/>
    <property type="match status" value="1"/>
</dbReference>
<keyword evidence="6 7" id="KW-0472">Membrane</keyword>
<comment type="caution">
    <text evidence="8">The sequence shown here is derived from an EMBL/GenBank/DDBJ whole genome shotgun (WGS) entry which is preliminary data.</text>
</comment>
<feature type="transmembrane region" description="Helical" evidence="7">
    <location>
        <begin position="276"/>
        <end position="309"/>
    </location>
</feature>
<keyword evidence="9" id="KW-1185">Reference proteome</keyword>
<dbReference type="PANTHER" id="PTHR11706">
    <property type="entry name" value="SOLUTE CARRIER PROTEIN FAMILY 11 MEMBER"/>
    <property type="match status" value="1"/>
</dbReference>
<keyword evidence="5 7" id="KW-1133">Transmembrane helix</keyword>
<feature type="transmembrane region" description="Helical" evidence="7">
    <location>
        <begin position="153"/>
        <end position="172"/>
    </location>
</feature>
<feature type="transmembrane region" description="Helical" evidence="7">
    <location>
        <begin position="119"/>
        <end position="144"/>
    </location>
</feature>
<evidence type="ECO:0000256" key="6">
    <source>
        <dbReference type="ARBA" id="ARBA00023136"/>
    </source>
</evidence>
<accession>A0ABP9CK68</accession>
<name>A0ABP9CK68_9FLAO</name>
<sequence>MKNWFKNIGPGPLIAAAFIGPGSVTVCTLAGVGFGFELLWAMVLSIIATIVLQEMSARLGIITQKGLSEIIRTELEHPVFKFIAILLILSAIVIGNAAYEAGNITGGVLGLEAISGNPSLKMCGFSINLLSVVIGCIAFILLYIGNYKVLEKALISLVVLMSIAFLITAIITKPNISEILKGALFPKFPKGSLLTIIALIGTTVVPYNLFLHASLVTEKWKAKSDLRFAKRDTIIAVFLGGLVSMCIIISAASIQSETIRNASDLAQGLEPLFGSFAKYFLAIGLFASGITSAITAPLAAAYVASGCLGWSSGMKTKKFRAVWMFILVLGVVFSSLSIKPIDIIKFAQVANGILLPVIAGFLLWIMNKKSVLGAFKNTTKQNIFGFLILGISILLSMATLNKVFSLNLF</sequence>